<dbReference type="InterPro" id="IPR027417">
    <property type="entry name" value="P-loop_NTPase"/>
</dbReference>
<protein>
    <submittedName>
        <fullName evidence="3">ATP-dependent helicase</fullName>
    </submittedName>
</protein>
<dbReference type="InterPro" id="IPR001650">
    <property type="entry name" value="Helicase_C-like"/>
</dbReference>
<dbReference type="EMBL" id="PPSL01000003">
    <property type="protein sequence ID" value="PQJ10787.1"/>
    <property type="molecule type" value="Genomic_DNA"/>
</dbReference>
<dbReference type="AlphaFoldDB" id="A0A2S7SVZ6"/>
<keyword evidence="3" id="KW-0067">ATP-binding</keyword>
<proteinExistence type="predicted"/>
<feature type="domain" description="Helicase C-terminal" evidence="2">
    <location>
        <begin position="216"/>
        <end position="367"/>
    </location>
</feature>
<keyword evidence="4" id="KW-1185">Reference proteome</keyword>
<keyword evidence="3" id="KW-0347">Helicase</keyword>
<name>A0A2S7SVZ6_9BACT</name>
<comment type="caution">
    <text evidence="3">The sequence shown here is derived from an EMBL/GenBank/DDBJ whole genome shotgun (WGS) entry which is preliminary data.</text>
</comment>
<dbReference type="RefSeq" id="WP_105039514.1">
    <property type="nucleotide sequence ID" value="NZ_PPSL01000003.1"/>
</dbReference>
<dbReference type="InterPro" id="IPR014001">
    <property type="entry name" value="Helicase_ATP-bd"/>
</dbReference>
<dbReference type="PROSITE" id="PS51192">
    <property type="entry name" value="HELICASE_ATP_BIND_1"/>
    <property type="match status" value="1"/>
</dbReference>
<dbReference type="GO" id="GO:0004386">
    <property type="term" value="F:helicase activity"/>
    <property type="evidence" value="ECO:0007669"/>
    <property type="project" value="UniProtKB-KW"/>
</dbReference>
<feature type="domain" description="Helicase ATP-binding" evidence="1">
    <location>
        <begin position="18"/>
        <end position="163"/>
    </location>
</feature>
<dbReference type="GO" id="GO:0005524">
    <property type="term" value="F:ATP binding"/>
    <property type="evidence" value="ECO:0007669"/>
    <property type="project" value="InterPro"/>
</dbReference>
<dbReference type="GO" id="GO:0005829">
    <property type="term" value="C:cytosol"/>
    <property type="evidence" value="ECO:0007669"/>
    <property type="project" value="TreeGrafter"/>
</dbReference>
<evidence type="ECO:0000259" key="2">
    <source>
        <dbReference type="PROSITE" id="PS51194"/>
    </source>
</evidence>
<dbReference type="OrthoDB" id="9802848at2"/>
<organism evidence="3 4">
    <name type="scientific">Flavipsychrobacter stenotrophus</name>
    <dbReference type="NCBI Taxonomy" id="2077091"/>
    <lineage>
        <taxon>Bacteria</taxon>
        <taxon>Pseudomonadati</taxon>
        <taxon>Bacteroidota</taxon>
        <taxon>Chitinophagia</taxon>
        <taxon>Chitinophagales</taxon>
        <taxon>Chitinophagaceae</taxon>
        <taxon>Flavipsychrobacter</taxon>
    </lineage>
</organism>
<dbReference type="InterPro" id="IPR006935">
    <property type="entry name" value="Helicase/UvrB_N"/>
</dbReference>
<keyword evidence="3" id="KW-0378">Hydrolase</keyword>
<evidence type="ECO:0000313" key="4">
    <source>
        <dbReference type="Proteomes" id="UP000239872"/>
    </source>
</evidence>
<sequence length="484" mass="55544">MGNELRPYQVQGINRIFDSWRNNNRSVLFQMPTGTGKTVLFSEIVKRGYEQNRKVLIVVHRIELVEQIGSKLQEMNVKVGYIISGKPADPSCIVQVASVQTLLNREYPEANLIVIDECHHAKAESYTKLWAIYPDAKFLGVTATPVRLSGEGFDDCFDDLIVSMSVQEFIKQGYLVPVSHFVGGSPDLAGVKERQGDYVTKVLSQVMMDNSVMTNLIDSYLQKANGKSTIVFAVDVEHSKEIVERYKAAGVVAVHIDAKTPTEERKKILLDFKEKKIQVISNVEIITEGFDFPECEAIQLARPTKSLSLYLQMVGRVMRTAKNKTQGLVLDNASLWLEHGLTNIERQWSLKGRAKNKKSNDENREIGIDNDGIIRIISRNRPMEVQGLELYSLTEEFERLLDFEAHLITAIEKKHKLVSAYLRYMTNLEKKGVIITEEEFTYIQKRLDRHNTSKEVEDAYKYHPSYWHWRKKELAERNLIIFRK</sequence>
<dbReference type="Gene3D" id="3.40.50.300">
    <property type="entry name" value="P-loop containing nucleotide triphosphate hydrolases"/>
    <property type="match status" value="2"/>
</dbReference>
<dbReference type="SUPFAM" id="SSF52540">
    <property type="entry name" value="P-loop containing nucleoside triphosphate hydrolases"/>
    <property type="match status" value="1"/>
</dbReference>
<dbReference type="Proteomes" id="UP000239872">
    <property type="component" value="Unassembled WGS sequence"/>
</dbReference>
<reference evidence="3 4" key="1">
    <citation type="submission" date="2018-01" db="EMBL/GenBank/DDBJ databases">
        <title>A novel member of the phylum Bacteroidetes isolated from glacier ice.</title>
        <authorList>
            <person name="Liu Q."/>
            <person name="Xin Y.-H."/>
        </authorList>
    </citation>
    <scope>NUCLEOTIDE SEQUENCE [LARGE SCALE GENOMIC DNA]</scope>
    <source>
        <strain evidence="3 4">RB1R16</strain>
    </source>
</reference>
<dbReference type="Pfam" id="PF04851">
    <property type="entry name" value="ResIII"/>
    <property type="match status" value="1"/>
</dbReference>
<dbReference type="SMART" id="SM00490">
    <property type="entry name" value="HELICc"/>
    <property type="match status" value="1"/>
</dbReference>
<evidence type="ECO:0000313" key="3">
    <source>
        <dbReference type="EMBL" id="PQJ10787.1"/>
    </source>
</evidence>
<dbReference type="InterPro" id="IPR050742">
    <property type="entry name" value="Helicase_Restrict-Modif_Enz"/>
</dbReference>
<gene>
    <name evidence="3" type="ORF">CJD36_012520</name>
</gene>
<dbReference type="PROSITE" id="PS51194">
    <property type="entry name" value="HELICASE_CTER"/>
    <property type="match status" value="1"/>
</dbReference>
<evidence type="ECO:0000259" key="1">
    <source>
        <dbReference type="PROSITE" id="PS51192"/>
    </source>
</evidence>
<dbReference type="PANTHER" id="PTHR47396:SF1">
    <property type="entry name" value="ATP-DEPENDENT HELICASE IRC3-RELATED"/>
    <property type="match status" value="1"/>
</dbReference>
<keyword evidence="3" id="KW-0547">Nucleotide-binding</keyword>
<dbReference type="PANTHER" id="PTHR47396">
    <property type="entry name" value="TYPE I RESTRICTION ENZYME ECOKI R PROTEIN"/>
    <property type="match status" value="1"/>
</dbReference>
<dbReference type="GO" id="GO:0016787">
    <property type="term" value="F:hydrolase activity"/>
    <property type="evidence" value="ECO:0007669"/>
    <property type="project" value="InterPro"/>
</dbReference>
<accession>A0A2S7SVZ6</accession>
<dbReference type="SMART" id="SM00487">
    <property type="entry name" value="DEXDc"/>
    <property type="match status" value="1"/>
</dbReference>
<dbReference type="GO" id="GO:0003677">
    <property type="term" value="F:DNA binding"/>
    <property type="evidence" value="ECO:0007669"/>
    <property type="project" value="InterPro"/>
</dbReference>
<dbReference type="Pfam" id="PF00271">
    <property type="entry name" value="Helicase_C"/>
    <property type="match status" value="1"/>
</dbReference>